<keyword evidence="8" id="KW-1185">Reference proteome</keyword>
<dbReference type="InterPro" id="IPR041380">
    <property type="entry name" value="Acetyltransf_17"/>
</dbReference>
<dbReference type="Pfam" id="PF17668">
    <property type="entry name" value="Acetyltransf_17"/>
    <property type="match status" value="1"/>
</dbReference>
<dbReference type="Pfam" id="PF13530">
    <property type="entry name" value="SCP2_2"/>
    <property type="match status" value="1"/>
</dbReference>
<dbReference type="InterPro" id="IPR025559">
    <property type="entry name" value="Eis_dom"/>
</dbReference>
<reference evidence="7 8" key="1">
    <citation type="journal article" date="2019" name="Int. J. Syst. Evol. Microbiol.">
        <title>The Global Catalogue of Microorganisms (GCM) 10K type strain sequencing project: providing services to taxonomists for standard genome sequencing and annotation.</title>
        <authorList>
            <consortium name="The Broad Institute Genomics Platform"/>
            <consortium name="The Broad Institute Genome Sequencing Center for Infectious Disease"/>
            <person name="Wu L."/>
            <person name="Ma J."/>
        </authorList>
    </citation>
    <scope>NUCLEOTIDE SEQUENCE [LARGE SCALE GENOMIC DNA]</scope>
    <source>
        <strain evidence="7 8">JCM 15313</strain>
    </source>
</reference>
<evidence type="ECO:0000313" key="8">
    <source>
        <dbReference type="Proteomes" id="UP001501585"/>
    </source>
</evidence>
<evidence type="ECO:0000256" key="1">
    <source>
        <dbReference type="ARBA" id="ARBA00009213"/>
    </source>
</evidence>
<evidence type="ECO:0000256" key="5">
    <source>
        <dbReference type="SAM" id="MobiDB-lite"/>
    </source>
</evidence>
<protein>
    <submittedName>
        <fullName evidence="7">GNAT family N-acetyltransferase</fullName>
    </submittedName>
</protein>
<dbReference type="InterPro" id="IPR016181">
    <property type="entry name" value="Acyl_CoA_acyltransferase"/>
</dbReference>
<feature type="domain" description="N-acetyltransferase" evidence="6">
    <location>
        <begin position="23"/>
        <end position="182"/>
    </location>
</feature>
<feature type="binding site" evidence="4">
    <location>
        <begin position="101"/>
        <end position="103"/>
    </location>
    <ligand>
        <name>acetyl-CoA</name>
        <dbReference type="ChEBI" id="CHEBI:57288"/>
    </ligand>
</feature>
<dbReference type="Gene3D" id="3.40.630.30">
    <property type="match status" value="2"/>
</dbReference>
<dbReference type="PANTHER" id="PTHR37817:SF1">
    <property type="entry name" value="N-ACETYLTRANSFERASE EIS"/>
    <property type="match status" value="1"/>
</dbReference>
<dbReference type="CDD" id="cd04301">
    <property type="entry name" value="NAT_SF"/>
    <property type="match status" value="1"/>
</dbReference>
<evidence type="ECO:0000259" key="6">
    <source>
        <dbReference type="PROSITE" id="PS51186"/>
    </source>
</evidence>
<evidence type="ECO:0000256" key="2">
    <source>
        <dbReference type="ARBA" id="ARBA00022679"/>
    </source>
</evidence>
<dbReference type="Gene3D" id="3.30.1050.10">
    <property type="entry name" value="SCP2 sterol-binding domain"/>
    <property type="match status" value="1"/>
</dbReference>
<feature type="binding site" evidence="4">
    <location>
        <begin position="137"/>
        <end position="138"/>
    </location>
    <ligand>
        <name>acetyl-CoA</name>
        <dbReference type="ChEBI" id="CHEBI:57288"/>
    </ligand>
</feature>
<keyword evidence="3 4" id="KW-0012">Acyltransferase</keyword>
<dbReference type="HAMAP" id="MF_01812">
    <property type="entry name" value="Eis"/>
    <property type="match status" value="1"/>
</dbReference>
<dbReference type="EMBL" id="BAAAPC010000006">
    <property type="protein sequence ID" value="GAA1992793.1"/>
    <property type="molecule type" value="Genomic_DNA"/>
</dbReference>
<comment type="similarity">
    <text evidence="1 4">Belongs to the acetyltransferase Eis family.</text>
</comment>
<gene>
    <name evidence="7" type="ORF">GCM10009799_18370</name>
</gene>
<feature type="region of interest" description="Disordered" evidence="5">
    <location>
        <begin position="1"/>
        <end position="21"/>
    </location>
</feature>
<dbReference type="InterPro" id="IPR036527">
    <property type="entry name" value="SCP2_sterol-bd_dom_sf"/>
</dbReference>
<dbReference type="PANTHER" id="PTHR37817">
    <property type="entry name" value="N-ACETYLTRANSFERASE EIS"/>
    <property type="match status" value="1"/>
</dbReference>
<comment type="caution">
    <text evidence="7">The sequence shown here is derived from an EMBL/GenBank/DDBJ whole genome shotgun (WGS) entry which is preliminary data.</text>
</comment>
<keyword evidence="2 4" id="KW-0808">Transferase</keyword>
<feature type="compositionally biased region" description="Low complexity" evidence="5">
    <location>
        <begin position="9"/>
        <end position="21"/>
    </location>
</feature>
<evidence type="ECO:0000256" key="4">
    <source>
        <dbReference type="HAMAP-Rule" id="MF_01812"/>
    </source>
</evidence>
<proteinExistence type="inferred from homology"/>
<feature type="binding site" evidence="4">
    <location>
        <begin position="109"/>
        <end position="114"/>
    </location>
    <ligand>
        <name>acetyl-CoA</name>
        <dbReference type="ChEBI" id="CHEBI:57288"/>
    </ligand>
</feature>
<dbReference type="PROSITE" id="PS51186">
    <property type="entry name" value="GNAT"/>
    <property type="match status" value="1"/>
</dbReference>
<dbReference type="InterPro" id="IPR022902">
    <property type="entry name" value="NAcTrfase_Eis"/>
</dbReference>
<feature type="active site" description="Proton acceptor; via carboxylate" evidence="4">
    <location>
        <position position="430"/>
    </location>
</feature>
<comment type="subunit">
    <text evidence="4">Homohexamer; trimer of dimers.</text>
</comment>
<accession>A0ABN2SVA7</accession>
<evidence type="ECO:0000256" key="3">
    <source>
        <dbReference type="ARBA" id="ARBA00023315"/>
    </source>
</evidence>
<evidence type="ECO:0000313" key="7">
    <source>
        <dbReference type="EMBL" id="GAA1992793.1"/>
    </source>
</evidence>
<dbReference type="Proteomes" id="UP001501585">
    <property type="component" value="Unassembled WGS sequence"/>
</dbReference>
<dbReference type="SUPFAM" id="SSF55718">
    <property type="entry name" value="SCP-like"/>
    <property type="match status" value="1"/>
</dbReference>
<dbReference type="NCBIfam" id="NF002367">
    <property type="entry name" value="PRK01346.1-4"/>
    <property type="match status" value="1"/>
</dbReference>
<dbReference type="RefSeq" id="WP_344104018.1">
    <property type="nucleotide sequence ID" value="NZ_BAAAPC010000006.1"/>
</dbReference>
<name>A0ABN2SVA7_9ACTN</name>
<dbReference type="SUPFAM" id="SSF55729">
    <property type="entry name" value="Acyl-CoA N-acyltransferases (Nat)"/>
    <property type="match status" value="1"/>
</dbReference>
<dbReference type="InterPro" id="IPR000182">
    <property type="entry name" value="GNAT_dom"/>
</dbReference>
<sequence>MSHSRPEGSHSTSSSDSSAGSDWRVRAITPDELPAFHSILGEALLAGDLTEARSELYRGLMEFDRSLAAFDGSQMVGTSIAHSLEMTLPGGPRPVAGLSAVGVWPTHRRRGVLTALMRRQLADIRERGENVAALFASEGAIYGRFGHGPASRAYAVTVPTHEVNLRRDIPRDPALRLRLTTPGDAAKELATVHRTAATHRVGDFQRDERWWKVVLADEPERRGGASAYRCAIAEDDAGPLGYLLYRIANRWTDHGTPDGRLDVAELTATAPAAHALLWEYALTRDLVSTVRAELVAPDDPLLHLVTDPQRIHRQLTNGLWIRLVDVAAALEQRGYAAPVDVVLEVSDTTAPWNAGRWRLTADTEAARCTATDAEPDIRLNVSWLGAAYLGGTALGAYRTAGLLTEETPGAVDRLDTALSRSEQPFCGVIF</sequence>
<feature type="active site" description="Proton donor" evidence="4">
    <location>
        <position position="142"/>
    </location>
</feature>
<dbReference type="InterPro" id="IPR051554">
    <property type="entry name" value="Acetyltransferase_Eis"/>
</dbReference>
<dbReference type="Pfam" id="PF13527">
    <property type="entry name" value="Acetyltransf_9"/>
    <property type="match status" value="1"/>
</dbReference>
<organism evidence="7 8">
    <name type="scientific">Nocardiopsis rhodophaea</name>
    <dbReference type="NCBI Taxonomy" id="280238"/>
    <lineage>
        <taxon>Bacteria</taxon>
        <taxon>Bacillati</taxon>
        <taxon>Actinomycetota</taxon>
        <taxon>Actinomycetes</taxon>
        <taxon>Streptosporangiales</taxon>
        <taxon>Nocardiopsidaceae</taxon>
        <taxon>Nocardiopsis</taxon>
    </lineage>
</organism>